<name>A0A098Y073_9ACTN</name>
<dbReference type="STRING" id="1522368.IN07_24365"/>
<dbReference type="InterPro" id="IPR012347">
    <property type="entry name" value="Ferritin-like"/>
</dbReference>
<proteinExistence type="predicted"/>
<evidence type="ECO:0000313" key="3">
    <source>
        <dbReference type="Proteomes" id="UP000029713"/>
    </source>
</evidence>
<accession>A0A098Y073</accession>
<gene>
    <name evidence="2" type="ORF">IN07_24365</name>
</gene>
<dbReference type="EMBL" id="JPMX01000139">
    <property type="protein sequence ID" value="KGH43259.1"/>
    <property type="molecule type" value="Genomic_DNA"/>
</dbReference>
<dbReference type="PROSITE" id="PS51257">
    <property type="entry name" value="PROKAR_LIPOPROTEIN"/>
    <property type="match status" value="1"/>
</dbReference>
<reference evidence="2 3" key="1">
    <citation type="submission" date="2014-07" db="EMBL/GenBank/DDBJ databases">
        <title>Biosystematic studies on Modestobacter strains isolated from extreme hyper-arid desert soil and from historic building.</title>
        <authorList>
            <person name="Bukarasam K."/>
            <person name="Bull A."/>
            <person name="Girard G."/>
            <person name="van Wezel G."/>
            <person name="Goodfellow M."/>
        </authorList>
    </citation>
    <scope>NUCLEOTIDE SEQUENCE [LARGE SCALE GENOMIC DNA]</scope>
    <source>
        <strain evidence="2 3">KNN45-2b</strain>
    </source>
</reference>
<organism evidence="2 3">
    <name type="scientific">Modestobacter caceresii</name>
    <dbReference type="NCBI Taxonomy" id="1522368"/>
    <lineage>
        <taxon>Bacteria</taxon>
        <taxon>Bacillati</taxon>
        <taxon>Actinomycetota</taxon>
        <taxon>Actinomycetes</taxon>
        <taxon>Geodermatophilales</taxon>
        <taxon>Geodermatophilaceae</taxon>
        <taxon>Modestobacter</taxon>
    </lineage>
</organism>
<dbReference type="RefSeq" id="WP_036341528.1">
    <property type="nucleotide sequence ID" value="NZ_JPMX01000139.1"/>
</dbReference>
<comment type="caution">
    <text evidence="2">The sequence shown here is derived from an EMBL/GenBank/DDBJ whole genome shotgun (WGS) entry which is preliminary data.</text>
</comment>
<dbReference type="Gene3D" id="1.20.1260.10">
    <property type="match status" value="1"/>
</dbReference>
<sequence length="198" mass="21224">MTRTTARLARLTGGLIAGAVVLTGCAGEDGSAADAGSATAQAEEFNDADIAFAQGMIPHHEGALTMAEMAVERAEDPRVRDLAERVEAGQEPEIDLMTGWLEEWGQPVEPDSMDGMDHGGMDMEMDGMDMADMPPAGADFDRMWLQSMIEHHDGAVVMAGTEIDEGQDDEAVDLARSIAETQTQEIDEMQRLLDELGG</sequence>
<dbReference type="PANTHER" id="PTHR36933">
    <property type="entry name" value="SLL0788 PROTEIN"/>
    <property type="match status" value="1"/>
</dbReference>
<dbReference type="Pfam" id="PF03713">
    <property type="entry name" value="DUF305"/>
    <property type="match status" value="1"/>
</dbReference>
<feature type="domain" description="DUF305" evidence="1">
    <location>
        <begin position="49"/>
        <end position="193"/>
    </location>
</feature>
<dbReference type="Proteomes" id="UP000029713">
    <property type="component" value="Unassembled WGS sequence"/>
</dbReference>
<protein>
    <recommendedName>
        <fullName evidence="1">DUF305 domain-containing protein</fullName>
    </recommendedName>
</protein>
<dbReference type="AlphaFoldDB" id="A0A098Y073"/>
<evidence type="ECO:0000313" key="2">
    <source>
        <dbReference type="EMBL" id="KGH43259.1"/>
    </source>
</evidence>
<evidence type="ECO:0000259" key="1">
    <source>
        <dbReference type="Pfam" id="PF03713"/>
    </source>
</evidence>
<dbReference type="OrthoDB" id="26872at2"/>
<dbReference type="InterPro" id="IPR005183">
    <property type="entry name" value="DUF305_CopM-like"/>
</dbReference>
<keyword evidence="3" id="KW-1185">Reference proteome</keyword>
<dbReference type="PANTHER" id="PTHR36933:SF1">
    <property type="entry name" value="SLL0788 PROTEIN"/>
    <property type="match status" value="1"/>
</dbReference>